<dbReference type="PANTHER" id="PTHR31072:SF224">
    <property type="entry name" value="TRANSCRIPTION FACTOR TCP1"/>
    <property type="match status" value="1"/>
</dbReference>
<keyword evidence="4" id="KW-0804">Transcription</keyword>
<dbReference type="GO" id="GO:0003700">
    <property type="term" value="F:DNA-binding transcription factor activity"/>
    <property type="evidence" value="ECO:0007669"/>
    <property type="project" value="InterPro"/>
</dbReference>
<keyword evidence="5" id="KW-0539">Nucleus</keyword>
<organism evidence="9 10">
    <name type="scientific">Macleaya cordata</name>
    <name type="common">Five-seeded plume-poppy</name>
    <name type="synonym">Bocconia cordata</name>
    <dbReference type="NCBI Taxonomy" id="56857"/>
    <lineage>
        <taxon>Eukaryota</taxon>
        <taxon>Viridiplantae</taxon>
        <taxon>Streptophyta</taxon>
        <taxon>Embryophyta</taxon>
        <taxon>Tracheophyta</taxon>
        <taxon>Spermatophyta</taxon>
        <taxon>Magnoliopsida</taxon>
        <taxon>Ranunculales</taxon>
        <taxon>Papaveraceae</taxon>
        <taxon>Papaveroideae</taxon>
        <taxon>Macleaya</taxon>
    </lineage>
</organism>
<dbReference type="OrthoDB" id="1896834at2759"/>
<gene>
    <name evidence="9" type="ORF">BVC80_8989g22</name>
</gene>
<dbReference type="PROSITE" id="PS51369">
    <property type="entry name" value="TCP"/>
    <property type="match status" value="1"/>
</dbReference>
<evidence type="ECO:0000313" key="9">
    <source>
        <dbReference type="EMBL" id="OVA06756.1"/>
    </source>
</evidence>
<reference evidence="9 10" key="1">
    <citation type="journal article" date="2017" name="Mol. Plant">
        <title>The Genome of Medicinal Plant Macleaya cordata Provides New Insights into Benzylisoquinoline Alkaloids Metabolism.</title>
        <authorList>
            <person name="Liu X."/>
            <person name="Liu Y."/>
            <person name="Huang P."/>
            <person name="Ma Y."/>
            <person name="Qing Z."/>
            <person name="Tang Q."/>
            <person name="Cao H."/>
            <person name="Cheng P."/>
            <person name="Zheng Y."/>
            <person name="Yuan Z."/>
            <person name="Zhou Y."/>
            <person name="Liu J."/>
            <person name="Tang Z."/>
            <person name="Zhuo Y."/>
            <person name="Zhang Y."/>
            <person name="Yu L."/>
            <person name="Huang J."/>
            <person name="Yang P."/>
            <person name="Peng Q."/>
            <person name="Zhang J."/>
            <person name="Jiang W."/>
            <person name="Zhang Z."/>
            <person name="Lin K."/>
            <person name="Ro D.K."/>
            <person name="Chen X."/>
            <person name="Xiong X."/>
            <person name="Shang Y."/>
            <person name="Huang S."/>
            <person name="Zeng J."/>
        </authorList>
    </citation>
    <scope>NUCLEOTIDE SEQUENCE [LARGE SCALE GENOMIC DNA]</scope>
    <source>
        <strain evidence="10">cv. BLH2017</strain>
        <tissue evidence="9">Root</tissue>
    </source>
</reference>
<dbReference type="InterPro" id="IPR017887">
    <property type="entry name" value="TF_TCP_subgr"/>
</dbReference>
<dbReference type="InParanoid" id="A0A200Q8D5"/>
<evidence type="ECO:0000313" key="10">
    <source>
        <dbReference type="Proteomes" id="UP000195402"/>
    </source>
</evidence>
<feature type="region of interest" description="Disordered" evidence="6">
    <location>
        <begin position="150"/>
        <end position="169"/>
    </location>
</feature>
<dbReference type="PANTHER" id="PTHR31072">
    <property type="entry name" value="TRANSCRIPTION FACTOR TCP4-RELATED"/>
    <property type="match status" value="1"/>
</dbReference>
<dbReference type="EMBL" id="MVGT01002722">
    <property type="protein sequence ID" value="OVA06756.1"/>
    <property type="molecule type" value="Genomic_DNA"/>
</dbReference>
<keyword evidence="2" id="KW-0805">Transcription regulation</keyword>
<evidence type="ECO:0000256" key="5">
    <source>
        <dbReference type="ARBA" id="ARBA00023242"/>
    </source>
</evidence>
<dbReference type="AlphaFoldDB" id="A0A200Q8D5"/>
<dbReference type="PROSITE" id="PS51370">
    <property type="entry name" value="R"/>
    <property type="match status" value="1"/>
</dbReference>
<comment type="subcellular location">
    <subcellularLocation>
        <location evidence="1">Nucleus</location>
    </subcellularLocation>
</comment>
<feature type="domain" description="TCP" evidence="7">
    <location>
        <begin position="48"/>
        <end position="106"/>
    </location>
</feature>
<accession>A0A200Q8D5</accession>
<protein>
    <submittedName>
        <fullName evidence="9">Transcription factor</fullName>
    </submittedName>
</protein>
<feature type="domain" description="R" evidence="8">
    <location>
        <begin position="181"/>
        <end position="198"/>
    </location>
</feature>
<keyword evidence="10" id="KW-1185">Reference proteome</keyword>
<evidence type="ECO:0000256" key="3">
    <source>
        <dbReference type="ARBA" id="ARBA00023125"/>
    </source>
</evidence>
<evidence type="ECO:0000259" key="7">
    <source>
        <dbReference type="PROSITE" id="PS51369"/>
    </source>
</evidence>
<evidence type="ECO:0000256" key="2">
    <source>
        <dbReference type="ARBA" id="ARBA00023015"/>
    </source>
</evidence>
<dbReference type="Pfam" id="PF03634">
    <property type="entry name" value="TCP"/>
    <property type="match status" value="1"/>
</dbReference>
<evidence type="ECO:0000256" key="1">
    <source>
        <dbReference type="ARBA" id="ARBA00004123"/>
    </source>
</evidence>
<evidence type="ECO:0000256" key="6">
    <source>
        <dbReference type="SAM" id="MobiDB-lite"/>
    </source>
</evidence>
<dbReference type="GO" id="GO:0043565">
    <property type="term" value="F:sequence-specific DNA binding"/>
    <property type="evidence" value="ECO:0007669"/>
    <property type="project" value="TreeGrafter"/>
</dbReference>
<dbReference type="Proteomes" id="UP000195402">
    <property type="component" value="Unassembled WGS sequence"/>
</dbReference>
<name>A0A200Q8D5_MACCD</name>
<evidence type="ECO:0000259" key="8">
    <source>
        <dbReference type="PROSITE" id="PS51370"/>
    </source>
</evidence>
<dbReference type="InterPro" id="IPR005333">
    <property type="entry name" value="Transcription_factor_TCP"/>
</dbReference>
<feature type="region of interest" description="Disordered" evidence="6">
    <location>
        <begin position="26"/>
        <end position="62"/>
    </location>
</feature>
<dbReference type="GO" id="GO:0005634">
    <property type="term" value="C:nucleus"/>
    <property type="evidence" value="ECO:0007669"/>
    <property type="project" value="UniProtKB-SubCell"/>
</dbReference>
<comment type="caution">
    <text evidence="9">The sequence shown here is derived from an EMBL/GenBank/DDBJ whole genome shotgun (WGS) entry which is preliminary data.</text>
</comment>
<dbReference type="OMA" id="WEMESAG"/>
<dbReference type="InterPro" id="IPR017888">
    <property type="entry name" value="CYC/TB1_R_domain"/>
</dbReference>
<proteinExistence type="predicted"/>
<sequence length="334" mass="37707">MAAVSLNGSKNDHVYNALNVSSSSDKINYRNTTSTKRSPKKSTRSAGKKDRHSKIVTAQGPRDRRMRLSLEIAKKFFSLQDMLGVDKASKTVQWLLTNSKPAIKELMNKIGFSQRNKHKKDGYNCSMNGSSMSELISELEETAFNEEDPHGIFEKGKTTGPSPKEKKIRGSSKDIFHPLARESRAKARARARERTIEKKRTNQGLEKLKQCFQANNPQNLNQFKCLSAFKKGEESGPLGHTMKSFMEVVNEVKKPSSKSPQHQVIIKDNMGNHDVIESFVIRRKSSPTSIFNYHNDIGLSSNFQENRDIIIDNAGTSSSYYAMINMHLPTDMQF</sequence>
<dbReference type="STRING" id="56857.A0A200Q8D5"/>
<evidence type="ECO:0000256" key="4">
    <source>
        <dbReference type="ARBA" id="ARBA00023163"/>
    </source>
</evidence>
<dbReference type="GO" id="GO:2000032">
    <property type="term" value="P:regulation of secondary shoot formation"/>
    <property type="evidence" value="ECO:0007669"/>
    <property type="project" value="TreeGrafter"/>
</dbReference>
<keyword evidence="3" id="KW-0238">DNA-binding</keyword>